<proteinExistence type="predicted"/>
<dbReference type="Gene3D" id="3.30.530.20">
    <property type="match status" value="1"/>
</dbReference>
<dbReference type="RefSeq" id="WP_213497392.1">
    <property type="nucleotide sequence ID" value="NZ_CP074694.1"/>
</dbReference>
<protein>
    <submittedName>
        <fullName evidence="1">Uncharacterized protein</fullName>
    </submittedName>
</protein>
<name>A0A8E6EVB3_9BACT</name>
<keyword evidence="2" id="KW-1185">Reference proteome</keyword>
<evidence type="ECO:0000313" key="1">
    <source>
        <dbReference type="EMBL" id="QVL32500.1"/>
    </source>
</evidence>
<dbReference type="KEGG" id="tsph:KIH39_00865"/>
<dbReference type="InterPro" id="IPR023393">
    <property type="entry name" value="START-like_dom_sf"/>
</dbReference>
<gene>
    <name evidence="1" type="ORF">KIH39_00865</name>
</gene>
<accession>A0A8E6EVB3</accession>
<organism evidence="1 2">
    <name type="scientific">Telmatocola sphagniphila</name>
    <dbReference type="NCBI Taxonomy" id="1123043"/>
    <lineage>
        <taxon>Bacteria</taxon>
        <taxon>Pseudomonadati</taxon>
        <taxon>Planctomycetota</taxon>
        <taxon>Planctomycetia</taxon>
        <taxon>Gemmatales</taxon>
        <taxon>Gemmataceae</taxon>
    </lineage>
</organism>
<dbReference type="AlphaFoldDB" id="A0A8E6EVB3"/>
<dbReference type="InterPro" id="IPR010419">
    <property type="entry name" value="CO_DH_gsu"/>
</dbReference>
<dbReference type="EMBL" id="CP074694">
    <property type="protein sequence ID" value="QVL32500.1"/>
    <property type="molecule type" value="Genomic_DNA"/>
</dbReference>
<dbReference type="Proteomes" id="UP000676194">
    <property type="component" value="Chromosome"/>
</dbReference>
<evidence type="ECO:0000313" key="2">
    <source>
        <dbReference type="Proteomes" id="UP000676194"/>
    </source>
</evidence>
<sequence>MITLEGNRSLKGMLPEAFEKLSSPAFLLTCIGPLLEYSADENAATFKARPSLGIVSGIVEGTLNVLQKQPFEKLNLVQKIQGSGFSARAVVDLKFRPLDSGFAIDWTAELPEATGLLRMVPKSMLRVAMQKAIEDIWLEVESKLA</sequence>
<dbReference type="SUPFAM" id="SSF55961">
    <property type="entry name" value="Bet v1-like"/>
    <property type="match status" value="1"/>
</dbReference>
<reference evidence="1" key="1">
    <citation type="submission" date="2021-05" db="EMBL/GenBank/DDBJ databases">
        <title>Complete genome sequence of the cellulolytic planctomycete Telmatocola sphagniphila SP2T and characterization of the first cellulase from planctomycetes.</title>
        <authorList>
            <person name="Rakitin A.L."/>
            <person name="Beletsky A.V."/>
            <person name="Naumoff D.G."/>
            <person name="Kulichevskaya I.S."/>
            <person name="Mardanov A.V."/>
            <person name="Ravin N.V."/>
            <person name="Dedysh S.N."/>
        </authorList>
    </citation>
    <scope>NUCLEOTIDE SEQUENCE</scope>
    <source>
        <strain evidence="1">SP2T</strain>
    </source>
</reference>
<dbReference type="Pfam" id="PF06240">
    <property type="entry name" value="COXG"/>
    <property type="match status" value="1"/>
</dbReference>